<protein>
    <submittedName>
        <fullName evidence="3">Carboxymuconolactone decarboxylase family protein</fullName>
    </submittedName>
</protein>
<gene>
    <name evidence="3" type="ORF">NYR54_18945</name>
</gene>
<dbReference type="Proteomes" id="UP001149009">
    <property type="component" value="Unassembled WGS sequence"/>
</dbReference>
<dbReference type="EMBL" id="JAODNV010000043">
    <property type="protein sequence ID" value="MCT8992316.1"/>
    <property type="molecule type" value="Genomic_DNA"/>
</dbReference>
<evidence type="ECO:0000256" key="1">
    <source>
        <dbReference type="SAM" id="SignalP"/>
    </source>
</evidence>
<keyword evidence="4" id="KW-1185">Reference proteome</keyword>
<dbReference type="NCBIfam" id="TIGR00778">
    <property type="entry name" value="ahpD_dom"/>
    <property type="match status" value="1"/>
</dbReference>
<feature type="chain" id="PRO_5040977480" evidence="1">
    <location>
        <begin position="24"/>
        <end position="147"/>
    </location>
</feature>
<feature type="signal peptide" evidence="1">
    <location>
        <begin position="1"/>
        <end position="23"/>
    </location>
</feature>
<sequence>MKKTFAILAVAAVTTFTASFALAQELPTAEETLKEIEATLGVVPTHFKAYPKSAVAGAWAITKGLDFGEGTTVLEPKVKSLINLAVAAQIPCRYCIWLESKMARDRGASDEEIAEAVALAGYVRHWSAVLNGLQIDLETFKAEFGGE</sequence>
<proteinExistence type="predicted"/>
<dbReference type="AlphaFoldDB" id="A0A9X3BAN9"/>
<comment type="caution">
    <text evidence="3">The sequence shown here is derived from an EMBL/GenBank/DDBJ whole genome shotgun (WGS) entry which is preliminary data.</text>
</comment>
<dbReference type="SUPFAM" id="SSF69118">
    <property type="entry name" value="AhpD-like"/>
    <property type="match status" value="1"/>
</dbReference>
<name>A0A9X3BAN9_9HYPH</name>
<accession>A0A9X3BAN9</accession>
<reference evidence="3" key="1">
    <citation type="submission" date="2022-08" db="EMBL/GenBank/DDBJ databases">
        <title>Chelativorans sichuanense sp. nov., a paraffin oil-degrading bacterium isolated from a mixture of oil-based drill cuttings and paddy soil.</title>
        <authorList>
            <person name="Yu J."/>
            <person name="Liu H."/>
            <person name="Chen Q."/>
        </authorList>
    </citation>
    <scope>NUCLEOTIDE SEQUENCE</scope>
    <source>
        <strain evidence="3">SCAU 2101</strain>
    </source>
</reference>
<dbReference type="InterPro" id="IPR003779">
    <property type="entry name" value="CMD-like"/>
</dbReference>
<evidence type="ECO:0000313" key="3">
    <source>
        <dbReference type="EMBL" id="MCT8992316.1"/>
    </source>
</evidence>
<organism evidence="3 4">
    <name type="scientific">Chelativorans petroleitrophicus</name>
    <dbReference type="NCBI Taxonomy" id="2975484"/>
    <lineage>
        <taxon>Bacteria</taxon>
        <taxon>Pseudomonadati</taxon>
        <taxon>Pseudomonadota</taxon>
        <taxon>Alphaproteobacteria</taxon>
        <taxon>Hyphomicrobiales</taxon>
        <taxon>Phyllobacteriaceae</taxon>
        <taxon>Chelativorans</taxon>
    </lineage>
</organism>
<keyword evidence="1" id="KW-0732">Signal</keyword>
<evidence type="ECO:0000259" key="2">
    <source>
        <dbReference type="Pfam" id="PF02627"/>
    </source>
</evidence>
<dbReference type="PANTHER" id="PTHR33930">
    <property type="entry name" value="ALKYL HYDROPEROXIDE REDUCTASE AHPD"/>
    <property type="match status" value="1"/>
</dbReference>
<dbReference type="InterPro" id="IPR029032">
    <property type="entry name" value="AhpD-like"/>
</dbReference>
<dbReference type="Gene3D" id="1.20.1290.10">
    <property type="entry name" value="AhpD-like"/>
    <property type="match status" value="1"/>
</dbReference>
<dbReference type="RefSeq" id="WP_261517258.1">
    <property type="nucleotide sequence ID" value="NZ_JAODNV010000043.1"/>
</dbReference>
<feature type="domain" description="Carboxymuconolactone decarboxylase-like" evidence="2">
    <location>
        <begin position="67"/>
        <end position="135"/>
    </location>
</feature>
<dbReference type="GO" id="GO:0051920">
    <property type="term" value="F:peroxiredoxin activity"/>
    <property type="evidence" value="ECO:0007669"/>
    <property type="project" value="InterPro"/>
</dbReference>
<dbReference type="Pfam" id="PF02627">
    <property type="entry name" value="CMD"/>
    <property type="match status" value="1"/>
</dbReference>
<dbReference type="InterPro" id="IPR004675">
    <property type="entry name" value="AhpD_core"/>
</dbReference>
<evidence type="ECO:0000313" key="4">
    <source>
        <dbReference type="Proteomes" id="UP001149009"/>
    </source>
</evidence>
<dbReference type="PANTHER" id="PTHR33930:SF2">
    <property type="entry name" value="BLR3452 PROTEIN"/>
    <property type="match status" value="1"/>
</dbReference>